<protein>
    <recommendedName>
        <fullName evidence="2">Xylanolytic transcriptional activator regulatory domain-containing protein</fullName>
    </recommendedName>
</protein>
<dbReference type="Proteomes" id="UP000070444">
    <property type="component" value="Unassembled WGS sequence"/>
</dbReference>
<feature type="domain" description="Xylanolytic transcriptional activator regulatory" evidence="2">
    <location>
        <begin position="179"/>
        <end position="293"/>
    </location>
</feature>
<evidence type="ECO:0000313" key="3">
    <source>
        <dbReference type="EMBL" id="KXN68274.1"/>
    </source>
</evidence>
<keyword evidence="1" id="KW-0539">Nucleus</keyword>
<sequence>MFNNIEFKTCIKCKVALAKLSDDYCNSCKYKLSSTKSLSTIKYRISTTRFDNKSIKSFQDKYPDSESGKLVNINNIKIQRNLTFIDSINTQKTGCLSFCLKFNNLEDLSSYILKSKQVNFVHLLLVGAKKLQSVPKIRNLIESQGELSSYKIFYPKPFTSPYTSPLQLLTKSSFWENLLNAYFKNFYDRIPVLSIAHFDPKTASQHLLAAIYYAGYKSQPDQPEELTSYMESKAKENLKLLIRQCSLSAIQALLVYFLVYFREGNISLHYTCRAHATRIGYALGIHLDNKIFSELEKYTRRLVIISLRSINIVGSSSHNLSASFLTEFGSLNTKPTELEWQTLSKSSVIYYEDENERVFRGMSYTHYINFIEKLKYSIHCSLYSTVKDSRYKFEWNKTRKDVTRVYQKYIRIFQSLSSTHPNYSQIASKYEVQVCLYYHDTMVDMYSKLVSKFEDLNSSDIDDALCHLNWMLKYILSNNQSAATMQIHLIILGYQYICFYKLCNTSTKQTIQSKLAQIIQALSIYYTPSNALSFIILKNGYKSIINDNI</sequence>
<organism evidence="3 4">
    <name type="scientific">Conidiobolus coronatus (strain ATCC 28846 / CBS 209.66 / NRRL 28638)</name>
    <name type="common">Delacroixia coronata</name>
    <dbReference type="NCBI Taxonomy" id="796925"/>
    <lineage>
        <taxon>Eukaryota</taxon>
        <taxon>Fungi</taxon>
        <taxon>Fungi incertae sedis</taxon>
        <taxon>Zoopagomycota</taxon>
        <taxon>Entomophthoromycotina</taxon>
        <taxon>Entomophthoromycetes</taxon>
        <taxon>Entomophthorales</taxon>
        <taxon>Ancylistaceae</taxon>
        <taxon>Conidiobolus</taxon>
    </lineage>
</organism>
<evidence type="ECO:0000313" key="4">
    <source>
        <dbReference type="Proteomes" id="UP000070444"/>
    </source>
</evidence>
<evidence type="ECO:0000259" key="2">
    <source>
        <dbReference type="Pfam" id="PF04082"/>
    </source>
</evidence>
<dbReference type="AlphaFoldDB" id="A0A137P077"/>
<dbReference type="EMBL" id="KQ964585">
    <property type="protein sequence ID" value="KXN68274.1"/>
    <property type="molecule type" value="Genomic_DNA"/>
</dbReference>
<evidence type="ECO:0000256" key="1">
    <source>
        <dbReference type="ARBA" id="ARBA00023242"/>
    </source>
</evidence>
<dbReference type="GO" id="GO:0008270">
    <property type="term" value="F:zinc ion binding"/>
    <property type="evidence" value="ECO:0007669"/>
    <property type="project" value="InterPro"/>
</dbReference>
<gene>
    <name evidence="3" type="ORF">CONCODRAFT_9503</name>
</gene>
<keyword evidence="4" id="KW-1185">Reference proteome</keyword>
<proteinExistence type="predicted"/>
<dbReference type="InterPro" id="IPR007219">
    <property type="entry name" value="XnlR_reg_dom"/>
</dbReference>
<accession>A0A137P077</accession>
<dbReference type="Pfam" id="PF04082">
    <property type="entry name" value="Fungal_trans"/>
    <property type="match status" value="1"/>
</dbReference>
<dbReference type="GO" id="GO:0003677">
    <property type="term" value="F:DNA binding"/>
    <property type="evidence" value="ECO:0007669"/>
    <property type="project" value="InterPro"/>
</dbReference>
<name>A0A137P077_CONC2</name>
<reference evidence="3 4" key="1">
    <citation type="journal article" date="2015" name="Genome Biol. Evol.">
        <title>Phylogenomic analyses indicate that early fungi evolved digesting cell walls of algal ancestors of land plants.</title>
        <authorList>
            <person name="Chang Y."/>
            <person name="Wang S."/>
            <person name="Sekimoto S."/>
            <person name="Aerts A.L."/>
            <person name="Choi C."/>
            <person name="Clum A."/>
            <person name="LaButti K.M."/>
            <person name="Lindquist E.A."/>
            <person name="Yee Ngan C."/>
            <person name="Ohm R.A."/>
            <person name="Salamov A.A."/>
            <person name="Grigoriev I.V."/>
            <person name="Spatafora J.W."/>
            <person name="Berbee M.L."/>
        </authorList>
    </citation>
    <scope>NUCLEOTIDE SEQUENCE [LARGE SCALE GENOMIC DNA]</scope>
    <source>
        <strain evidence="3 4">NRRL 28638</strain>
    </source>
</reference>
<dbReference type="GO" id="GO:0006351">
    <property type="term" value="P:DNA-templated transcription"/>
    <property type="evidence" value="ECO:0007669"/>
    <property type="project" value="InterPro"/>
</dbReference>
<dbReference type="CDD" id="cd12148">
    <property type="entry name" value="fungal_TF_MHR"/>
    <property type="match status" value="1"/>
</dbReference>